<dbReference type="Gene3D" id="3.90.1750.10">
    <property type="entry name" value="Hect, E3 ligase catalytic domains"/>
    <property type="match status" value="1"/>
</dbReference>
<feature type="zinc finger region" description="UBR-type" evidence="6">
    <location>
        <begin position="1097"/>
        <end position="1165"/>
    </location>
</feature>
<feature type="region of interest" description="Disordered" evidence="7">
    <location>
        <begin position="2496"/>
        <end position="2516"/>
    </location>
</feature>
<feature type="compositionally biased region" description="Gly residues" evidence="7">
    <location>
        <begin position="1517"/>
        <end position="1529"/>
    </location>
</feature>
<feature type="region of interest" description="Disordered" evidence="7">
    <location>
        <begin position="84"/>
        <end position="130"/>
    </location>
</feature>
<dbReference type="SMART" id="SM00119">
    <property type="entry name" value="HECTc"/>
    <property type="match status" value="1"/>
</dbReference>
<sequence>MDEQRQLLFVNQFIPSNEQKLIDRLREAASRRITRPVEVTHALRDVPIDTITDLVVGPSYVGVLFTDGQIGRFPYVATTRPLVPSASPTKNIPAAAPTVSGTGGSGGGGGGPGGGPSGGPGGSGGTSAHPSLIARTAKFRRVMLATSGRRDHRSVIIDRARPMLPASAVPEDLIAQAQVVLQGKTREVIIRELQRTNLNVNEAVNNLLSRDDDDDDGSEGAEMCIPEELLSLLDSSHGGSILESELYGGDTFEYLMSSRDRRSKNEKDKEKQKSSKPNIETNSDTEALRRYEIPSGSMSEPWEGFDCKEAAKYGGRRFTRIACTQSELLAISTNGELYGWKWTEESGENAVHIMHEKLKLEDGEMLTHLSASSLRVAVMTSTGRMATWLDNVSCGERLCEALFVPPQKLAVTCPESIDQLVVSNQLAVATFPSNLFFWCGFYPVNERRRIFEKARSRLRKHVTFDTTQIVEGSEVRTKSGPIYSIGCIAANLAGPTPMIGILMENAWSLSEMCRFRLLDPTAYDTDRYMEGITVEEEESREGSKETAIAQQALTSGSRKRPAADEVFSSGSETTKQREEPWLISDVIFIHEEVQNDTAIVRIVDGGYCAVEYQKVTSCPSDAFATPASKKLARSGDKEKPQPKMRLIRKDELTVVTQKMRYARSPNSVRVEPCRFVLSGSTSTKKVISAVADSLGIRALVERRGTASIMRISVSGKILTSHPLPLHAPSLYSTDGSGKPKLMNYGDDGILVLRDAHGGIIPLVRDASAGFREPTYLQLPAASVTALAVKNVGEKDRTSWAPKATREAIILSLLGAHPRTVERRLPSLLYTVMSCDEKAVKAILDELQKEDDANVSRHEVVESKTDGNRNGLHAAVMGAFATKNAIEADVDSPLSVLTTTESRSAAEQARMTLDKKWNEMLKTRSSNRAAASASTASTSSATSTAAVSSSNDALNTASTQSDAPMEIEIVPESQVPSVVIKIEVDDENALIVSPVPVENPKQRQEASIAIVKMLVTHPVCMPFMAEMLSARDIHGQTPFMAAVNNRAYSAARAIFGAVIALVESETGKIENADQLIPFIFPVGCRPDDSPLFILCYNDTCSFTWTGDEHINQDIFECRTCGLTGSLCCCTECAFTCHRNHDCKLKRTSPTAYCDCWEKACCKALVNGNQYAREQLLMGLVTKSNLYTMLNGRGEHVLLYLARKLSRQSSEQWNYTRRPRRIQPPSARGDTNIPEHDLDPPKFARTALLYGLRNWNVVKSLAMIGVRRIDKEVPISEELFHLNSQNGSSHLDKFMLILLTKCTDESNVVLETLLKVLTETHNKERESGDNLEEVNIVISRFVRSVARLFILAVIISSVAASTAVSGILPTKDSSTSGVVDRSALRGISFSGIFGHLRKDTSKDSKLKNMGTFIMRCKMFFEHFALFTLHEMSQLADASLAPVRTGIVRPCVSLPVLLGASADSIESLEKYINSEPDVTQTLYKMELEMMDHSEDRRETRKRRKRTSRRDTDREEATSEGLGGGGGGGGGGSTSAPLPPTQPPVERESSAESDISDSDSDGDGPSSRRHASQSSALAANEEPASNEQTTTRPQPDEEYSSDGEDEEESESEGDGRDDEEDDEEEEEEEEMERDEPIGEEDAEMDYVTSEGEAPTSTGVDEMRLEAVEREESNAVDGEAERERRREERRADAVARAGEEEGSGRLSASSPDDEMEAFEDFVIDSAERSRSPSSPEYSSGEEGVEDRPSRRHRRRKSAAAAAAAAAGAADGGVDGGAGGEGGRERMGAAGEQPVQIRDGFGVRQGDRNAADASRGNVAQAVAYDEIDVSSRRDEERSEARSGEGDGSARTRPEDPRRPATSTGRNDGPPPPSATINVDSRNIARRTVDGARRLMWSGDRMSGGRRNATGDASRPRAGSSSTGNWSGVYSSRRGELPQWISRSSDIERRARGNVGSSAIGSASEEKKTDVGSAKEDEVPTTVKASIQLATAFSFAVRIIGEMLPLVAADSSAAAPVSAVDTTSTPASSRMAALRDVEQLSEMEETVRRRAFELVCTRLEDSWKWLAIVLDHVEAQIKYINAVSATENTRKKEGKERKKSGMKKKSSSNVGDDSSAPVTSSPLSSTSPLSLSKVKRETMSCLLGVLRAHSGEAGDDTPLIHLETLRAPALVVDAYLGFIEAKADTEKLFERSKKKDESSLIVESTPDVEEEIMGVRGFYQRSNSVSFPGVSFSDAHDTLQLPCMQALPIVERPQLLTSTVEKEVLFGPSSSTQERTKDEHDKVIRSHGIAHSHNQSLTTAPISSHRLFCVDEEDLDEQPTVVVPLSSVASAPAALNDMVDETKEKKTPAKGKRGKKRGRTGDIKKSPSTDVIVDEEDDCVVVVQPPQGFEKVTYEEILDSFNIFREHPLRKLMGRWRYVLQLIAKELHADLTDTLGGDLSGSRLLRELAGFEMKQHELRARMEKYRAGATKDVAIEVNRDPAALIRETCYQLNRTFTRRVAMRGTENRSSGLANNKKDESLPPLASHKVKVKFRDEPGEGTGVARSYYTALAEALVSLKQLPFTDYGYNSTNDEYLYGGSMNSGPPTAPSGGSASNSARRIQLIRGRESFYATVTSATSSGGRRKVSPYDRRLALNYLHPPYTPTDMAAAEALNVSSEYLLDLREEMYSRQREGSEKLPVDLSDRLFILIRNIYPAAASRLTGMFMDLPIAHILLILADPPTLKAYLGDAIDQMMTNAAPTDIVLLRGEKENSDLASTIITSTEADDAPLFFRPSKKAHYSPVPGRLSPARISAFRNIGRVMGLCLMQCEMFPLRLSRHVLKYILGRPLNWHDFAFYDPQMFESLRKLIVDGCSTPDHHQFFDDLQMTFSTQPPPESTGVPSTTIDLIPNGSEILVTKDNVIEYVYRFVETRLLGSSNGRCLAAMRQGVQDVIPQSLLDNLNAEDLRLVLCGTETVSLSLMQSYTAWTDESHAVPETIEKYKQWFWQVADRLSPQEKQDLIFFWTGAPSLPSTEEGFQPLPTIVIRPSDDGFLPTANTCISRLYLPLYNSKRILAAKLQLAIKAKNFGFV</sequence>
<dbReference type="FunFam" id="1.10.8.10:FF:000009">
    <property type="entry name" value="Putative E3 ubiquitin-protein ligase UBR5"/>
    <property type="match status" value="1"/>
</dbReference>
<feature type="region of interest" description="Disordered" evidence="7">
    <location>
        <begin position="535"/>
        <end position="574"/>
    </location>
</feature>
<dbReference type="Pfam" id="PF11547">
    <property type="entry name" value="E3_UbLigase_EDD"/>
    <property type="match status" value="1"/>
</dbReference>
<feature type="compositionally biased region" description="Basic and acidic residues" evidence="7">
    <location>
        <begin position="258"/>
        <end position="273"/>
    </location>
</feature>
<keyword evidence="4" id="KW-0862">Zinc</keyword>
<dbReference type="GO" id="GO:0005737">
    <property type="term" value="C:cytoplasm"/>
    <property type="evidence" value="ECO:0007669"/>
    <property type="project" value="TreeGrafter"/>
</dbReference>
<reference evidence="11" key="1">
    <citation type="submission" date="2023-10" db="EMBL/GenBank/DDBJ databases">
        <title>Genome assembly of Pristionchus species.</title>
        <authorList>
            <person name="Yoshida K."/>
            <person name="Sommer R.J."/>
        </authorList>
    </citation>
    <scope>NUCLEOTIDE SEQUENCE</scope>
    <source>
        <strain evidence="11">RS5133</strain>
    </source>
</reference>
<dbReference type="GO" id="GO:0043130">
    <property type="term" value="F:ubiquitin binding"/>
    <property type="evidence" value="ECO:0007669"/>
    <property type="project" value="InterPro"/>
</dbReference>
<gene>
    <name evidence="11" type="ORF">PFISCL1PPCAC_24921</name>
</gene>
<evidence type="ECO:0000256" key="1">
    <source>
        <dbReference type="ARBA" id="ARBA00022723"/>
    </source>
</evidence>
<dbReference type="InterPro" id="IPR024725">
    <property type="entry name" value="UBR5_UBA"/>
</dbReference>
<dbReference type="Gene3D" id="3.30.2410.10">
    <property type="entry name" value="Hect, E3 ligase catalytic domain"/>
    <property type="match status" value="1"/>
</dbReference>
<feature type="domain" description="HECT" evidence="8">
    <location>
        <begin position="2752"/>
        <end position="3063"/>
    </location>
</feature>
<feature type="compositionally biased region" description="Gly residues" evidence="7">
    <location>
        <begin position="101"/>
        <end position="125"/>
    </location>
</feature>
<feature type="compositionally biased region" description="Polar residues" evidence="7">
    <location>
        <begin position="1912"/>
        <end position="1923"/>
    </location>
</feature>
<feature type="compositionally biased region" description="Polar residues" evidence="7">
    <location>
        <begin position="275"/>
        <end position="285"/>
    </location>
</feature>
<feature type="domain" description="PABC" evidence="10">
    <location>
        <begin position="2655"/>
        <end position="2732"/>
    </location>
</feature>
<dbReference type="GO" id="GO:0090263">
    <property type="term" value="P:positive regulation of canonical Wnt signaling pathway"/>
    <property type="evidence" value="ECO:0007669"/>
    <property type="project" value="TreeGrafter"/>
</dbReference>
<proteinExistence type="predicted"/>
<dbReference type="InterPro" id="IPR036053">
    <property type="entry name" value="PABP-dom"/>
</dbReference>
<dbReference type="CDD" id="cd14423">
    <property type="entry name" value="CUE_UBR5"/>
    <property type="match status" value="1"/>
</dbReference>
<feature type="region of interest" description="Disordered" evidence="7">
    <location>
        <begin position="2081"/>
        <end position="2124"/>
    </location>
</feature>
<feature type="compositionally biased region" description="Basic residues" evidence="7">
    <location>
        <begin position="2090"/>
        <end position="2099"/>
    </location>
</feature>
<accession>A0AAV5WVI6</accession>
<evidence type="ECO:0000313" key="11">
    <source>
        <dbReference type="EMBL" id="GMT33624.1"/>
    </source>
</evidence>
<feature type="region of interest" description="Disordered" evidence="7">
    <location>
        <begin position="1212"/>
        <end position="1234"/>
    </location>
</feature>
<dbReference type="PROSITE" id="PS50237">
    <property type="entry name" value="HECT"/>
    <property type="match status" value="1"/>
</dbReference>
<evidence type="ECO:0000259" key="8">
    <source>
        <dbReference type="PROSITE" id="PS50237"/>
    </source>
</evidence>
<feature type="compositionally biased region" description="Polar residues" evidence="7">
    <location>
        <begin position="1568"/>
        <end position="1589"/>
    </location>
</feature>
<dbReference type="PANTHER" id="PTHR46276:SF1">
    <property type="entry name" value="E3 UBIQUITIN-PROTEIN LIGASE UBR5"/>
    <property type="match status" value="1"/>
</dbReference>
<evidence type="ECO:0000256" key="2">
    <source>
        <dbReference type="ARBA" id="ARBA00022771"/>
    </source>
</evidence>
<dbReference type="GO" id="GO:0005634">
    <property type="term" value="C:nucleus"/>
    <property type="evidence" value="ECO:0007669"/>
    <property type="project" value="TreeGrafter"/>
</dbReference>
<feature type="compositionally biased region" description="Basic and acidic residues" evidence="7">
    <location>
        <begin position="1823"/>
        <end position="1852"/>
    </location>
</feature>
<feature type="compositionally biased region" description="Polar residues" evidence="7">
    <location>
        <begin position="951"/>
        <end position="961"/>
    </location>
</feature>
<dbReference type="GO" id="GO:0034450">
    <property type="term" value="F:ubiquitin-ubiquitin ligase activity"/>
    <property type="evidence" value="ECO:0007669"/>
    <property type="project" value="TreeGrafter"/>
</dbReference>
<protein>
    <recommendedName>
        <fullName evidence="13">E3 ubiquitin-protein ligase UBR5</fullName>
    </recommendedName>
</protein>
<dbReference type="InterPro" id="IPR035983">
    <property type="entry name" value="Hect_E3_ubiquitin_ligase"/>
</dbReference>
<dbReference type="EMBL" id="BTSY01000006">
    <property type="protein sequence ID" value="GMT33624.1"/>
    <property type="molecule type" value="Genomic_DNA"/>
</dbReference>
<dbReference type="SUPFAM" id="SSF56204">
    <property type="entry name" value="Hect, E3 ligase catalytic domain"/>
    <property type="match status" value="1"/>
</dbReference>
<evidence type="ECO:0000256" key="7">
    <source>
        <dbReference type="SAM" id="MobiDB-lite"/>
    </source>
</evidence>
<feature type="active site" description="Glycyl thioester intermediate" evidence="5">
    <location>
        <position position="3032"/>
    </location>
</feature>
<feature type="region of interest" description="Disordered" evidence="7">
    <location>
        <begin position="923"/>
        <end position="967"/>
    </location>
</feature>
<dbReference type="Gene3D" id="1.10.8.10">
    <property type="entry name" value="DNA helicase RuvA subunit, C-terminal domain"/>
    <property type="match status" value="1"/>
</dbReference>
<evidence type="ECO:0000256" key="4">
    <source>
        <dbReference type="ARBA" id="ARBA00022833"/>
    </source>
</evidence>
<dbReference type="SUPFAM" id="SSF63570">
    <property type="entry name" value="PABC (PABP) domain"/>
    <property type="match status" value="1"/>
</dbReference>
<evidence type="ECO:0000259" key="10">
    <source>
        <dbReference type="PROSITE" id="PS51309"/>
    </source>
</evidence>
<feature type="region of interest" description="Disordered" evidence="7">
    <location>
        <begin position="1484"/>
        <end position="1924"/>
    </location>
</feature>
<keyword evidence="2" id="KW-0863">Zinc-finger</keyword>
<name>A0AAV5WVI6_9BILA</name>
<dbReference type="InterPro" id="IPR003126">
    <property type="entry name" value="Znf_UBR"/>
</dbReference>
<evidence type="ECO:0008006" key="13">
    <source>
        <dbReference type="Google" id="ProtNLM"/>
    </source>
</evidence>
<dbReference type="PROSITE" id="PS51309">
    <property type="entry name" value="PABC"/>
    <property type="match status" value="1"/>
</dbReference>
<feature type="compositionally biased region" description="Low complexity" evidence="7">
    <location>
        <begin position="1753"/>
        <end position="1763"/>
    </location>
</feature>
<dbReference type="PANTHER" id="PTHR46276">
    <property type="entry name" value="E3 UBIQUITIN-PROTEIN LIGASE UBR5"/>
    <property type="match status" value="1"/>
</dbReference>
<feature type="compositionally biased region" description="Acidic residues" evidence="7">
    <location>
        <begin position="1592"/>
        <end position="1640"/>
    </location>
</feature>
<evidence type="ECO:0000313" key="12">
    <source>
        <dbReference type="Proteomes" id="UP001432322"/>
    </source>
</evidence>
<dbReference type="Pfam" id="PF00632">
    <property type="entry name" value="HECT"/>
    <property type="match status" value="1"/>
</dbReference>
<feature type="compositionally biased region" description="Acidic residues" evidence="7">
    <location>
        <begin position="1706"/>
        <end position="1717"/>
    </location>
</feature>
<feature type="compositionally biased region" description="Low complexity" evidence="7">
    <location>
        <begin position="2107"/>
        <end position="2124"/>
    </location>
</feature>
<keyword evidence="12" id="KW-1185">Reference proteome</keyword>
<feature type="compositionally biased region" description="Basic and acidic residues" evidence="7">
    <location>
        <begin position="1656"/>
        <end position="1698"/>
    </location>
</feature>
<feature type="compositionally biased region" description="Basic and acidic residues" evidence="7">
    <location>
        <begin position="1484"/>
        <end position="1495"/>
    </location>
</feature>
<keyword evidence="3 5" id="KW-0833">Ubl conjugation pathway</keyword>
<dbReference type="GO" id="GO:0000209">
    <property type="term" value="P:protein polyubiquitination"/>
    <property type="evidence" value="ECO:0007669"/>
    <property type="project" value="TreeGrafter"/>
</dbReference>
<dbReference type="Gene3D" id="3.30.2160.10">
    <property type="entry name" value="Hect, E3 ligase catalytic domain"/>
    <property type="match status" value="1"/>
</dbReference>
<feature type="region of interest" description="Disordered" evidence="7">
    <location>
        <begin position="2334"/>
        <end position="2360"/>
    </location>
</feature>
<dbReference type="Proteomes" id="UP001432322">
    <property type="component" value="Unassembled WGS sequence"/>
</dbReference>
<dbReference type="SMART" id="SM00517">
    <property type="entry name" value="PolyA"/>
    <property type="match status" value="1"/>
</dbReference>
<dbReference type="GO" id="GO:0008270">
    <property type="term" value="F:zinc ion binding"/>
    <property type="evidence" value="ECO:0007669"/>
    <property type="project" value="UniProtKB-KW"/>
</dbReference>
<organism evidence="11 12">
    <name type="scientific">Pristionchus fissidentatus</name>
    <dbReference type="NCBI Taxonomy" id="1538716"/>
    <lineage>
        <taxon>Eukaryota</taxon>
        <taxon>Metazoa</taxon>
        <taxon>Ecdysozoa</taxon>
        <taxon>Nematoda</taxon>
        <taxon>Chromadorea</taxon>
        <taxon>Rhabditida</taxon>
        <taxon>Rhabditina</taxon>
        <taxon>Diplogasteromorpha</taxon>
        <taxon>Diplogasteroidea</taxon>
        <taxon>Neodiplogasteridae</taxon>
        <taxon>Pristionchus</taxon>
    </lineage>
</organism>
<feature type="compositionally biased region" description="Low complexity" evidence="7">
    <location>
        <begin position="923"/>
        <end position="950"/>
    </location>
</feature>
<feature type="domain" description="UBR-type" evidence="9">
    <location>
        <begin position="1097"/>
        <end position="1165"/>
    </location>
</feature>
<dbReference type="Gene3D" id="1.10.1900.10">
    <property type="entry name" value="c-terminal domain of poly(a) binding protein"/>
    <property type="match status" value="1"/>
</dbReference>
<keyword evidence="1" id="KW-0479">Metal-binding</keyword>
<dbReference type="SMART" id="SM00396">
    <property type="entry name" value="ZnF_UBR1"/>
    <property type="match status" value="1"/>
</dbReference>
<feature type="region of interest" description="Disordered" evidence="7">
    <location>
        <begin position="1941"/>
        <end position="1968"/>
    </location>
</feature>
<evidence type="ECO:0000256" key="5">
    <source>
        <dbReference type="PROSITE-ProRule" id="PRU00104"/>
    </source>
</evidence>
<evidence type="ECO:0000256" key="6">
    <source>
        <dbReference type="PROSITE-ProRule" id="PRU00508"/>
    </source>
</evidence>
<feature type="region of interest" description="Disordered" evidence="7">
    <location>
        <begin position="258"/>
        <end position="290"/>
    </location>
</feature>
<dbReference type="InterPro" id="IPR000569">
    <property type="entry name" value="HECT_dom"/>
</dbReference>
<dbReference type="GO" id="GO:0003723">
    <property type="term" value="F:RNA binding"/>
    <property type="evidence" value="ECO:0007669"/>
    <property type="project" value="InterPro"/>
</dbReference>
<feature type="compositionally biased region" description="Low complexity" evidence="7">
    <location>
        <begin position="1726"/>
        <end position="1736"/>
    </location>
</feature>
<feature type="compositionally biased region" description="Basic and acidic residues" evidence="7">
    <location>
        <begin position="1957"/>
        <end position="1968"/>
    </location>
</feature>
<evidence type="ECO:0000259" key="9">
    <source>
        <dbReference type="PROSITE" id="PS51157"/>
    </source>
</evidence>
<dbReference type="InterPro" id="IPR002004">
    <property type="entry name" value="PABP_HYD_C"/>
</dbReference>
<dbReference type="CDD" id="cd19675">
    <property type="entry name" value="UBR-box_UBR5"/>
    <property type="match status" value="1"/>
</dbReference>
<comment type="caution">
    <text evidence="11">The sequence shown here is derived from an EMBL/GenBank/DDBJ whole genome shotgun (WGS) entry which is preliminary data.</text>
</comment>
<feature type="compositionally biased region" description="Gly residues" evidence="7">
    <location>
        <begin position="1764"/>
        <end position="1775"/>
    </location>
</feature>
<evidence type="ECO:0000256" key="3">
    <source>
        <dbReference type="ARBA" id="ARBA00022786"/>
    </source>
</evidence>
<dbReference type="PROSITE" id="PS51157">
    <property type="entry name" value="ZF_UBR"/>
    <property type="match status" value="1"/>
</dbReference>
<feature type="compositionally biased region" description="Basic residues" evidence="7">
    <location>
        <begin position="2341"/>
        <end position="2351"/>
    </location>
</feature>
<dbReference type="InterPro" id="IPR047503">
    <property type="entry name" value="UBR-box_UBR5"/>
</dbReference>
<dbReference type="Pfam" id="PF00658">
    <property type="entry name" value="MLLE"/>
    <property type="match status" value="1"/>
</dbReference>